<evidence type="ECO:0000256" key="5">
    <source>
        <dbReference type="SAM" id="SignalP"/>
    </source>
</evidence>
<evidence type="ECO:0000313" key="7">
    <source>
        <dbReference type="EMBL" id="KAK1438889.1"/>
    </source>
</evidence>
<name>A0AAD8PAL5_TARER</name>
<accession>A0AAD8PAL5</accession>
<evidence type="ECO:0000256" key="1">
    <source>
        <dbReference type="ARBA" id="ARBA00009748"/>
    </source>
</evidence>
<dbReference type="PROSITE" id="PS00597">
    <property type="entry name" value="PLANT_LTP"/>
    <property type="match status" value="1"/>
</dbReference>
<dbReference type="InterPro" id="IPR036312">
    <property type="entry name" value="Bifun_inhib/LTP/seed_sf"/>
</dbReference>
<dbReference type="AlphaFoldDB" id="A0AAD8PAL5"/>
<proteinExistence type="inferred from homology"/>
<dbReference type="Proteomes" id="UP001229421">
    <property type="component" value="Unassembled WGS sequence"/>
</dbReference>
<reference evidence="7" key="1">
    <citation type="journal article" date="2023" name="bioRxiv">
        <title>Improved chromosome-level genome assembly for marigold (Tagetes erecta).</title>
        <authorList>
            <person name="Jiang F."/>
            <person name="Yuan L."/>
            <person name="Wang S."/>
            <person name="Wang H."/>
            <person name="Xu D."/>
            <person name="Wang A."/>
            <person name="Fan W."/>
        </authorList>
    </citation>
    <scope>NUCLEOTIDE SEQUENCE</scope>
    <source>
        <strain evidence="7">WSJ</strain>
        <tissue evidence="7">Leaf</tissue>
    </source>
</reference>
<keyword evidence="5" id="KW-0732">Signal</keyword>
<dbReference type="CDD" id="cd01960">
    <property type="entry name" value="nsLTP1"/>
    <property type="match status" value="1"/>
</dbReference>
<dbReference type="GO" id="GO:0008289">
    <property type="term" value="F:lipid binding"/>
    <property type="evidence" value="ECO:0007669"/>
    <property type="project" value="UniProtKB-KW"/>
</dbReference>
<comment type="caution">
    <text evidence="7">The sequence shown here is derived from an EMBL/GenBank/DDBJ whole genome shotgun (WGS) entry which is preliminary data.</text>
</comment>
<dbReference type="InterPro" id="IPR000528">
    <property type="entry name" value="Plant_nsLTP"/>
</dbReference>
<evidence type="ECO:0000256" key="4">
    <source>
        <dbReference type="RuleBase" id="RU000628"/>
    </source>
</evidence>
<dbReference type="PANTHER" id="PTHR33076">
    <property type="entry name" value="NON-SPECIFIC LIPID-TRANSFER PROTEIN 2-RELATED"/>
    <property type="match status" value="1"/>
</dbReference>
<dbReference type="SUPFAM" id="SSF47699">
    <property type="entry name" value="Bifunctional inhibitor/lipid-transfer protein/seed storage 2S albumin"/>
    <property type="match status" value="1"/>
</dbReference>
<keyword evidence="2 4" id="KW-0813">Transport</keyword>
<keyword evidence="8" id="KW-1185">Reference proteome</keyword>
<comment type="function">
    <text evidence="4">Plant non-specific lipid-transfer proteins transfer phospholipids as well as galactolipids across membranes. May play a role in wax or cutin deposition in the cell walls of expanding epidermal cells and certain secretory tissues.</text>
</comment>
<dbReference type="GO" id="GO:0006869">
    <property type="term" value="P:lipid transport"/>
    <property type="evidence" value="ECO:0007669"/>
    <property type="project" value="InterPro"/>
</dbReference>
<gene>
    <name evidence="7" type="ORF">QVD17_04701</name>
</gene>
<evidence type="ECO:0000259" key="6">
    <source>
        <dbReference type="SMART" id="SM00499"/>
    </source>
</evidence>
<dbReference type="InterPro" id="IPR016140">
    <property type="entry name" value="Bifunc_inhib/LTP/seed_store"/>
</dbReference>
<protein>
    <recommendedName>
        <fullName evidence="4">Non-specific lipid-transfer protein</fullName>
    </recommendedName>
</protein>
<dbReference type="SMART" id="SM00499">
    <property type="entry name" value="AAI"/>
    <property type="match status" value="1"/>
</dbReference>
<dbReference type="Pfam" id="PF00234">
    <property type="entry name" value="Tryp_alpha_amyl"/>
    <property type="match status" value="1"/>
</dbReference>
<dbReference type="Gene3D" id="1.10.110.10">
    <property type="entry name" value="Plant lipid-transfer and hydrophobic proteins"/>
    <property type="match status" value="1"/>
</dbReference>
<comment type="similarity">
    <text evidence="1 4">Belongs to the plant LTP family.</text>
</comment>
<dbReference type="EMBL" id="JAUHHV010000001">
    <property type="protein sequence ID" value="KAK1438889.1"/>
    <property type="molecule type" value="Genomic_DNA"/>
</dbReference>
<dbReference type="PRINTS" id="PR00382">
    <property type="entry name" value="LIPIDTRNSFER"/>
</dbReference>
<evidence type="ECO:0000256" key="3">
    <source>
        <dbReference type="ARBA" id="ARBA00023121"/>
    </source>
</evidence>
<feature type="domain" description="Bifunctional inhibitor/plant lipid transfer protein/seed storage helical" evidence="6">
    <location>
        <begin position="28"/>
        <end position="111"/>
    </location>
</feature>
<evidence type="ECO:0000256" key="2">
    <source>
        <dbReference type="ARBA" id="ARBA00022448"/>
    </source>
</evidence>
<keyword evidence="3 4" id="KW-0446">Lipid-binding</keyword>
<evidence type="ECO:0000313" key="8">
    <source>
        <dbReference type="Proteomes" id="UP001229421"/>
    </source>
</evidence>
<feature type="signal peptide" evidence="5">
    <location>
        <begin position="1"/>
        <end position="25"/>
    </location>
</feature>
<feature type="chain" id="PRO_5042010581" description="Non-specific lipid-transfer protein" evidence="5">
    <location>
        <begin position="26"/>
        <end position="115"/>
    </location>
</feature>
<sequence length="115" mass="11861">MKGSVAIAMLTMITMAQVMVRPTEAISCGELTGMLLPCIDYVTSGGSPSENCCNGVRMVQGATQTQEDRQTACKCAKSVAGMIQARADAANDLPGKCGVSTSISIDPAVDCNTIP</sequence>
<organism evidence="7 8">
    <name type="scientific">Tagetes erecta</name>
    <name type="common">African marigold</name>
    <dbReference type="NCBI Taxonomy" id="13708"/>
    <lineage>
        <taxon>Eukaryota</taxon>
        <taxon>Viridiplantae</taxon>
        <taxon>Streptophyta</taxon>
        <taxon>Embryophyta</taxon>
        <taxon>Tracheophyta</taxon>
        <taxon>Spermatophyta</taxon>
        <taxon>Magnoliopsida</taxon>
        <taxon>eudicotyledons</taxon>
        <taxon>Gunneridae</taxon>
        <taxon>Pentapetalae</taxon>
        <taxon>asterids</taxon>
        <taxon>campanulids</taxon>
        <taxon>Asterales</taxon>
        <taxon>Asteraceae</taxon>
        <taxon>Asteroideae</taxon>
        <taxon>Heliantheae alliance</taxon>
        <taxon>Tageteae</taxon>
        <taxon>Tagetes</taxon>
    </lineage>
</organism>